<dbReference type="Pfam" id="PF14856">
    <property type="entry name" value="Hce2"/>
    <property type="match status" value="1"/>
</dbReference>
<dbReference type="Proteomes" id="UP001391051">
    <property type="component" value="Unassembled WGS sequence"/>
</dbReference>
<organism evidence="3 4">
    <name type="scientific">Apiospora aurea</name>
    <dbReference type="NCBI Taxonomy" id="335848"/>
    <lineage>
        <taxon>Eukaryota</taxon>
        <taxon>Fungi</taxon>
        <taxon>Dikarya</taxon>
        <taxon>Ascomycota</taxon>
        <taxon>Pezizomycotina</taxon>
        <taxon>Sordariomycetes</taxon>
        <taxon>Xylariomycetidae</taxon>
        <taxon>Amphisphaeriales</taxon>
        <taxon>Apiosporaceae</taxon>
        <taxon>Apiospora</taxon>
    </lineage>
</organism>
<evidence type="ECO:0000313" key="4">
    <source>
        <dbReference type="Proteomes" id="UP001391051"/>
    </source>
</evidence>
<evidence type="ECO:0000256" key="1">
    <source>
        <dbReference type="SAM" id="SignalP"/>
    </source>
</evidence>
<dbReference type="EMBL" id="JAQQWE010000004">
    <property type="protein sequence ID" value="KAK7957252.1"/>
    <property type="molecule type" value="Genomic_DNA"/>
</dbReference>
<name>A0ABR1QLB8_9PEZI</name>
<comment type="caution">
    <text evidence="3">The sequence shown here is derived from an EMBL/GenBank/DDBJ whole genome shotgun (WGS) entry which is preliminary data.</text>
</comment>
<dbReference type="GeneID" id="92075758"/>
<keyword evidence="1" id="KW-0732">Signal</keyword>
<dbReference type="InterPro" id="IPR029226">
    <property type="entry name" value="Ecp2-like"/>
</dbReference>
<dbReference type="RefSeq" id="XP_066702558.1">
    <property type="nucleotide sequence ID" value="XM_066842696.1"/>
</dbReference>
<evidence type="ECO:0000313" key="3">
    <source>
        <dbReference type="EMBL" id="KAK7957252.1"/>
    </source>
</evidence>
<protein>
    <recommendedName>
        <fullName evidence="2">Ecp2 effector protein-like domain-containing protein</fullName>
    </recommendedName>
</protein>
<reference evidence="3 4" key="1">
    <citation type="submission" date="2023-01" db="EMBL/GenBank/DDBJ databases">
        <title>Analysis of 21 Apiospora genomes using comparative genomics revels a genus with tremendous synthesis potential of carbohydrate active enzymes and secondary metabolites.</title>
        <authorList>
            <person name="Sorensen T."/>
        </authorList>
    </citation>
    <scope>NUCLEOTIDE SEQUENCE [LARGE SCALE GENOMIC DNA]</scope>
    <source>
        <strain evidence="3 4">CBS 24483</strain>
    </source>
</reference>
<sequence length="217" mass="22639">MLFMLPLLAFAGLCTSSPVSPGRDAVASSACATAVPILGMSCTDHTSPNGTQGALYIHSNLTPRRDPALHGQLLPRRPGPAPITECGTSLVQDGSPNDGSPDAADCAAIASFAQSHTGFWTLTPENLRADPWTVVVVYQTCALVMTTLDGAVPRWPIYVGDQDVATAVQSACDKYTSANGKLDATAVMGCNTSDGRGGEDRVQATFWLRNSAGIITK</sequence>
<evidence type="ECO:0000259" key="2">
    <source>
        <dbReference type="Pfam" id="PF14856"/>
    </source>
</evidence>
<feature type="domain" description="Ecp2 effector protein-like" evidence="2">
    <location>
        <begin position="86"/>
        <end position="190"/>
    </location>
</feature>
<feature type="chain" id="PRO_5047207261" description="Ecp2 effector protein-like domain-containing protein" evidence="1">
    <location>
        <begin position="17"/>
        <end position="217"/>
    </location>
</feature>
<feature type="signal peptide" evidence="1">
    <location>
        <begin position="1"/>
        <end position="16"/>
    </location>
</feature>
<keyword evidence="4" id="KW-1185">Reference proteome</keyword>
<gene>
    <name evidence="3" type="ORF">PG986_006474</name>
</gene>
<proteinExistence type="predicted"/>
<accession>A0ABR1QLB8</accession>